<reference evidence="2" key="1">
    <citation type="journal article" date="2014" name="Science">
        <title>Ancient hybridizations among the ancestral genomes of bread wheat.</title>
        <authorList>
            <consortium name="International Wheat Genome Sequencing Consortium,"/>
            <person name="Marcussen T."/>
            <person name="Sandve S.R."/>
            <person name="Heier L."/>
            <person name="Spannagl M."/>
            <person name="Pfeifer M."/>
            <person name="Jakobsen K.S."/>
            <person name="Wulff B.B."/>
            <person name="Steuernagel B."/>
            <person name="Mayer K.F."/>
            <person name="Olsen O.A."/>
        </authorList>
    </citation>
    <scope>NUCLEOTIDE SEQUENCE [LARGE SCALE GENOMIC DNA]</scope>
    <source>
        <strain evidence="2">cv. AL8/78</strain>
    </source>
</reference>
<dbReference type="Proteomes" id="UP000015105">
    <property type="component" value="Chromosome 2D"/>
</dbReference>
<reference evidence="2" key="2">
    <citation type="journal article" date="2017" name="Nat. Plants">
        <title>The Aegilops tauschii genome reveals multiple impacts of transposons.</title>
        <authorList>
            <person name="Zhao G."/>
            <person name="Zou C."/>
            <person name="Li K."/>
            <person name="Wang K."/>
            <person name="Li T."/>
            <person name="Gao L."/>
            <person name="Zhang X."/>
            <person name="Wang H."/>
            <person name="Yang Z."/>
            <person name="Liu X."/>
            <person name="Jiang W."/>
            <person name="Mao L."/>
            <person name="Kong X."/>
            <person name="Jiao Y."/>
            <person name="Jia J."/>
        </authorList>
    </citation>
    <scope>NUCLEOTIDE SEQUENCE [LARGE SCALE GENOMIC DNA]</scope>
    <source>
        <strain evidence="2">cv. AL8/78</strain>
    </source>
</reference>
<dbReference type="AlphaFoldDB" id="A0A453A9N0"/>
<dbReference type="EnsemblPlants" id="AET2Gv20042700.2">
    <property type="protein sequence ID" value="AET2Gv20042700.2"/>
    <property type="gene ID" value="AET2Gv20042700"/>
</dbReference>
<name>A0A453A9N0_AEGTS</name>
<accession>A0A453A9N0</accession>
<evidence type="ECO:0000313" key="2">
    <source>
        <dbReference type="Proteomes" id="UP000015105"/>
    </source>
</evidence>
<organism evidence="1 2">
    <name type="scientific">Aegilops tauschii subsp. strangulata</name>
    <name type="common">Goatgrass</name>
    <dbReference type="NCBI Taxonomy" id="200361"/>
    <lineage>
        <taxon>Eukaryota</taxon>
        <taxon>Viridiplantae</taxon>
        <taxon>Streptophyta</taxon>
        <taxon>Embryophyta</taxon>
        <taxon>Tracheophyta</taxon>
        <taxon>Spermatophyta</taxon>
        <taxon>Magnoliopsida</taxon>
        <taxon>Liliopsida</taxon>
        <taxon>Poales</taxon>
        <taxon>Poaceae</taxon>
        <taxon>BOP clade</taxon>
        <taxon>Pooideae</taxon>
        <taxon>Triticodae</taxon>
        <taxon>Triticeae</taxon>
        <taxon>Triticinae</taxon>
        <taxon>Aegilops</taxon>
    </lineage>
</organism>
<sequence>MANCFGEVVDDERLNKMERYMGKPKSRQDRAREAWNQISKDDKDANATRLIARSVPSIATKIFGLVCTIEWPILIILRVLDPTGARLMQELKQAIARNLLQKSPSADQSYTAIVCHAPALWMALRFSWRMAFVCIINSCSSE</sequence>
<reference evidence="1" key="3">
    <citation type="journal article" date="2017" name="Nature">
        <title>Genome sequence of the progenitor of the wheat D genome Aegilops tauschii.</title>
        <authorList>
            <person name="Luo M.C."/>
            <person name="Gu Y.Q."/>
            <person name="Puiu D."/>
            <person name="Wang H."/>
            <person name="Twardziok S.O."/>
            <person name="Deal K.R."/>
            <person name="Huo N."/>
            <person name="Zhu T."/>
            <person name="Wang L."/>
            <person name="Wang Y."/>
            <person name="McGuire P.E."/>
            <person name="Liu S."/>
            <person name="Long H."/>
            <person name="Ramasamy R.K."/>
            <person name="Rodriguez J.C."/>
            <person name="Van S.L."/>
            <person name="Yuan L."/>
            <person name="Wang Z."/>
            <person name="Xia Z."/>
            <person name="Xiao L."/>
            <person name="Anderson O.D."/>
            <person name="Ouyang S."/>
            <person name="Liang Y."/>
            <person name="Zimin A.V."/>
            <person name="Pertea G."/>
            <person name="Qi P."/>
            <person name="Bennetzen J.L."/>
            <person name="Dai X."/>
            <person name="Dawson M.W."/>
            <person name="Muller H.G."/>
            <person name="Kugler K."/>
            <person name="Rivarola-Duarte L."/>
            <person name="Spannagl M."/>
            <person name="Mayer K.F.X."/>
            <person name="Lu F.H."/>
            <person name="Bevan M.W."/>
            <person name="Leroy P."/>
            <person name="Li P."/>
            <person name="You F.M."/>
            <person name="Sun Q."/>
            <person name="Liu Z."/>
            <person name="Lyons E."/>
            <person name="Wicker T."/>
            <person name="Salzberg S.L."/>
            <person name="Devos K.M."/>
            <person name="Dvorak J."/>
        </authorList>
    </citation>
    <scope>NUCLEOTIDE SEQUENCE [LARGE SCALE GENOMIC DNA]</scope>
    <source>
        <strain evidence="1">cv. AL8/78</strain>
    </source>
</reference>
<keyword evidence="2" id="KW-1185">Reference proteome</keyword>
<reference evidence="1" key="5">
    <citation type="journal article" date="2021" name="G3 (Bethesda)">
        <title>Aegilops tauschii genome assembly Aet v5.0 features greater sequence contiguity and improved annotation.</title>
        <authorList>
            <person name="Wang L."/>
            <person name="Zhu T."/>
            <person name="Rodriguez J.C."/>
            <person name="Deal K.R."/>
            <person name="Dubcovsky J."/>
            <person name="McGuire P.E."/>
            <person name="Lux T."/>
            <person name="Spannagl M."/>
            <person name="Mayer K.F.X."/>
            <person name="Baldrich P."/>
            <person name="Meyers B.C."/>
            <person name="Huo N."/>
            <person name="Gu Y.Q."/>
            <person name="Zhou H."/>
            <person name="Devos K.M."/>
            <person name="Bennetzen J.L."/>
            <person name="Unver T."/>
            <person name="Budak H."/>
            <person name="Gulick P.J."/>
            <person name="Galiba G."/>
            <person name="Kalapos B."/>
            <person name="Nelson D.R."/>
            <person name="Li P."/>
            <person name="You F.M."/>
            <person name="Luo M.C."/>
            <person name="Dvorak J."/>
        </authorList>
    </citation>
    <scope>NUCLEOTIDE SEQUENCE [LARGE SCALE GENOMIC DNA]</scope>
    <source>
        <strain evidence="1">cv. AL8/78</strain>
    </source>
</reference>
<evidence type="ECO:0000313" key="1">
    <source>
        <dbReference type="EnsemblPlants" id="AET2Gv20042700.2"/>
    </source>
</evidence>
<dbReference type="Gramene" id="AET2Gv20042700.2">
    <property type="protein sequence ID" value="AET2Gv20042700.2"/>
    <property type="gene ID" value="AET2Gv20042700"/>
</dbReference>
<reference evidence="1" key="4">
    <citation type="submission" date="2019-03" db="UniProtKB">
        <authorList>
            <consortium name="EnsemblPlants"/>
        </authorList>
    </citation>
    <scope>IDENTIFICATION</scope>
</reference>
<proteinExistence type="predicted"/>
<protein>
    <submittedName>
        <fullName evidence="1">Uncharacterized protein</fullName>
    </submittedName>
</protein>